<feature type="transmembrane region" description="Helical" evidence="5">
    <location>
        <begin position="45"/>
        <end position="66"/>
    </location>
</feature>
<evidence type="ECO:0000256" key="5">
    <source>
        <dbReference type="SAM" id="Phobius"/>
    </source>
</evidence>
<organism evidence="6 7">
    <name type="scientific">Celeribacter halophilus</name>
    <dbReference type="NCBI Taxonomy" id="576117"/>
    <lineage>
        <taxon>Bacteria</taxon>
        <taxon>Pseudomonadati</taxon>
        <taxon>Pseudomonadota</taxon>
        <taxon>Alphaproteobacteria</taxon>
        <taxon>Rhodobacterales</taxon>
        <taxon>Roseobacteraceae</taxon>
        <taxon>Celeribacter</taxon>
    </lineage>
</organism>
<dbReference type="PANTHER" id="PTHR30249">
    <property type="entry name" value="PUTATIVE SEROTONIN TRANSPORTER"/>
    <property type="match status" value="1"/>
</dbReference>
<dbReference type="Proteomes" id="UP001169823">
    <property type="component" value="Unassembled WGS sequence"/>
</dbReference>
<comment type="subcellular location">
    <subcellularLocation>
        <location evidence="1">Membrane</location>
        <topology evidence="1">Multi-pass membrane protein</topology>
    </subcellularLocation>
</comment>
<protein>
    <submittedName>
        <fullName evidence="6">LrgB family protein</fullName>
    </submittedName>
</protein>
<feature type="transmembrane region" description="Helical" evidence="5">
    <location>
        <begin position="157"/>
        <end position="180"/>
    </location>
</feature>
<evidence type="ECO:0000256" key="4">
    <source>
        <dbReference type="ARBA" id="ARBA00023136"/>
    </source>
</evidence>
<keyword evidence="2 5" id="KW-0812">Transmembrane</keyword>
<comment type="caution">
    <text evidence="6">The sequence shown here is derived from an EMBL/GenBank/DDBJ whole genome shotgun (WGS) entry which is preliminary data.</text>
</comment>
<dbReference type="Pfam" id="PF04172">
    <property type="entry name" value="LrgB"/>
    <property type="match status" value="1"/>
</dbReference>
<dbReference type="RefSeq" id="WP_216044790.1">
    <property type="nucleotide sequence ID" value="NZ_JAHKPE010000028.1"/>
</dbReference>
<keyword evidence="3 5" id="KW-1133">Transmembrane helix</keyword>
<proteinExistence type="predicted"/>
<reference evidence="6" key="1">
    <citation type="submission" date="2023-07" db="EMBL/GenBank/DDBJ databases">
        <title>Genome content predicts the carbon catabolic preferences of heterotrophic bacteria.</title>
        <authorList>
            <person name="Gralka M."/>
        </authorList>
    </citation>
    <scope>NUCLEOTIDE SEQUENCE</scope>
    <source>
        <strain evidence="6">I2M02</strain>
    </source>
</reference>
<dbReference type="GO" id="GO:0016020">
    <property type="term" value="C:membrane"/>
    <property type="evidence" value="ECO:0007669"/>
    <property type="project" value="UniProtKB-SubCell"/>
</dbReference>
<keyword evidence="4 5" id="KW-0472">Membrane</keyword>
<dbReference type="EMBL" id="JAUOPJ010000009">
    <property type="protein sequence ID" value="MDO6457793.1"/>
    <property type="molecule type" value="Genomic_DNA"/>
</dbReference>
<feature type="transmembrane region" description="Helical" evidence="5">
    <location>
        <begin position="72"/>
        <end position="90"/>
    </location>
</feature>
<evidence type="ECO:0000256" key="1">
    <source>
        <dbReference type="ARBA" id="ARBA00004141"/>
    </source>
</evidence>
<accession>A0AAW7XY71</accession>
<dbReference type="AlphaFoldDB" id="A0AAW7XY71"/>
<name>A0AAW7XY71_9RHOB</name>
<evidence type="ECO:0000256" key="3">
    <source>
        <dbReference type="ARBA" id="ARBA00022989"/>
    </source>
</evidence>
<feature type="transmembrane region" description="Helical" evidence="5">
    <location>
        <begin position="102"/>
        <end position="123"/>
    </location>
</feature>
<feature type="transmembrane region" description="Helical" evidence="5">
    <location>
        <begin position="213"/>
        <end position="237"/>
    </location>
</feature>
<feature type="transmembrane region" description="Helical" evidence="5">
    <location>
        <begin position="15"/>
        <end position="33"/>
    </location>
</feature>
<dbReference type="PANTHER" id="PTHR30249:SF0">
    <property type="entry name" value="PLASTIDAL GLYCOLATE_GLYCERATE TRANSLOCATOR 1, CHLOROPLASTIC"/>
    <property type="match status" value="1"/>
</dbReference>
<gene>
    <name evidence="6" type="ORF">Q4494_11935</name>
</gene>
<evidence type="ECO:0000313" key="6">
    <source>
        <dbReference type="EMBL" id="MDO6457793.1"/>
    </source>
</evidence>
<sequence length="238" mass="24856">MTEILDIWSYLSEGPLLWLTVTIFAYLIGLGCFNLSGNRPVVNPVLISMILLSALLELTDTSYATYFEGAQFVHFMLGPATVALAVPLWQNWQRVKESAIPMLAALFVGGTVSMVSAVAIGYACGLRGELVLSLIPKAATSPVAIGVSEAIGGLPTLTVALVLITGVVGAIITTPLLNALGIRDYRGRGLATGIAAHGIGTARAFQVHGTAGAFAGIGMVLNAIFTALIAPVFVHLFF</sequence>
<evidence type="ECO:0000256" key="2">
    <source>
        <dbReference type="ARBA" id="ARBA00022692"/>
    </source>
</evidence>
<dbReference type="InterPro" id="IPR007300">
    <property type="entry name" value="CidB/LrgB"/>
</dbReference>
<evidence type="ECO:0000313" key="7">
    <source>
        <dbReference type="Proteomes" id="UP001169823"/>
    </source>
</evidence>